<gene>
    <name evidence="3" type="ORF">METZ01_LOCUS44975</name>
</gene>
<organism evidence="3">
    <name type="scientific">marine metagenome</name>
    <dbReference type="NCBI Taxonomy" id="408172"/>
    <lineage>
        <taxon>unclassified sequences</taxon>
        <taxon>metagenomes</taxon>
        <taxon>ecological metagenomes</taxon>
    </lineage>
</organism>
<dbReference type="PANTHER" id="PTHR13774">
    <property type="entry name" value="PHENAZINE BIOSYNTHESIS PROTEIN"/>
    <property type="match status" value="1"/>
</dbReference>
<dbReference type="NCBIfam" id="TIGR00654">
    <property type="entry name" value="PhzF_family"/>
    <property type="match status" value="1"/>
</dbReference>
<dbReference type="InterPro" id="IPR003719">
    <property type="entry name" value="Phenazine_PhzF-like"/>
</dbReference>
<protein>
    <submittedName>
        <fullName evidence="3">Uncharacterized protein</fullName>
    </submittedName>
</protein>
<keyword evidence="2" id="KW-0413">Isomerase</keyword>
<evidence type="ECO:0000256" key="1">
    <source>
        <dbReference type="ARBA" id="ARBA00008270"/>
    </source>
</evidence>
<dbReference type="PIRSF" id="PIRSF016184">
    <property type="entry name" value="PhzC_PhzF"/>
    <property type="match status" value="1"/>
</dbReference>
<evidence type="ECO:0000313" key="3">
    <source>
        <dbReference type="EMBL" id="SUZ92121.1"/>
    </source>
</evidence>
<dbReference type="SUPFAM" id="SSF54506">
    <property type="entry name" value="Diaminopimelate epimerase-like"/>
    <property type="match status" value="1"/>
</dbReference>
<feature type="non-terminal residue" evidence="3">
    <location>
        <position position="1"/>
    </location>
</feature>
<dbReference type="Pfam" id="PF02567">
    <property type="entry name" value="PhzC-PhzF"/>
    <property type="match status" value="1"/>
</dbReference>
<dbReference type="EMBL" id="UINC01002033">
    <property type="protein sequence ID" value="SUZ92121.1"/>
    <property type="molecule type" value="Genomic_DNA"/>
</dbReference>
<accession>A0A381RLF3</accession>
<comment type="similarity">
    <text evidence="1">Belongs to the PhzF family.</text>
</comment>
<dbReference type="GO" id="GO:0016853">
    <property type="term" value="F:isomerase activity"/>
    <property type="evidence" value="ECO:0007669"/>
    <property type="project" value="UniProtKB-KW"/>
</dbReference>
<dbReference type="GO" id="GO:0005737">
    <property type="term" value="C:cytoplasm"/>
    <property type="evidence" value="ECO:0007669"/>
    <property type="project" value="TreeGrafter"/>
</dbReference>
<evidence type="ECO:0000256" key="2">
    <source>
        <dbReference type="ARBA" id="ARBA00023235"/>
    </source>
</evidence>
<reference evidence="3" key="1">
    <citation type="submission" date="2018-05" db="EMBL/GenBank/DDBJ databases">
        <authorList>
            <person name="Lanie J.A."/>
            <person name="Ng W.-L."/>
            <person name="Kazmierczak K.M."/>
            <person name="Andrzejewski T.M."/>
            <person name="Davidsen T.M."/>
            <person name="Wayne K.J."/>
            <person name="Tettelin H."/>
            <person name="Glass J.I."/>
            <person name="Rusch D."/>
            <person name="Podicherti R."/>
            <person name="Tsui H.-C.T."/>
            <person name="Winkler M.E."/>
        </authorList>
    </citation>
    <scope>NUCLEOTIDE SEQUENCE</scope>
</reference>
<name>A0A381RLF3_9ZZZZ</name>
<dbReference type="Gene3D" id="3.10.310.10">
    <property type="entry name" value="Diaminopimelate Epimerase, Chain A, domain 1"/>
    <property type="match status" value="2"/>
</dbReference>
<sequence>VSQSFHQVDAFTDQPFQGNPAAVLVLDEPADPVWMQSVALEMNLSETAFCHPSSRTGQEWDLRWFTPTAEVDLCGHATLATAHVLVEEHGVDGEIGFHTRSGRLTAMSVDGRIRLDFPVDAVNVLPVSAKMSEALGLPVVDAGMGATDLVLEVGTAADVRGCNPDLRLLAGLADRGVVVTARCDDRDDIDIVSRVFAPNVGIPEDPVTGSAHTTLAAWWAPRLGPELHAEQASSRGGELDVRLVGERVHLTGCAVTVARGMLLT</sequence>
<dbReference type="AlphaFoldDB" id="A0A381RLF3"/>
<proteinExistence type="inferred from homology"/>
<dbReference type="PANTHER" id="PTHR13774:SF17">
    <property type="entry name" value="PHENAZINE BIOSYNTHESIS-LIKE DOMAIN-CONTAINING PROTEIN"/>
    <property type="match status" value="1"/>
</dbReference>